<evidence type="ECO:0000256" key="7">
    <source>
        <dbReference type="ARBA" id="ARBA00023010"/>
    </source>
</evidence>
<dbReference type="InterPro" id="IPR005791">
    <property type="entry name" value="SecD"/>
</dbReference>
<dbReference type="GO" id="GO:0006605">
    <property type="term" value="P:protein targeting"/>
    <property type="evidence" value="ECO:0007669"/>
    <property type="project" value="UniProtKB-UniRule"/>
</dbReference>
<dbReference type="Proteomes" id="UP000017862">
    <property type="component" value="Chromosome"/>
</dbReference>
<keyword evidence="4 9" id="KW-0812">Transmembrane</keyword>
<dbReference type="AlphaFoldDB" id="U6B5V9"/>
<dbReference type="InterPro" id="IPR022646">
    <property type="entry name" value="SecD/SecF_CS"/>
</dbReference>
<evidence type="ECO:0000256" key="2">
    <source>
        <dbReference type="ARBA" id="ARBA00022448"/>
    </source>
</evidence>
<dbReference type="InterPro" id="IPR005665">
    <property type="entry name" value="SecF_bac"/>
</dbReference>
<dbReference type="NCBIfam" id="NF009583">
    <property type="entry name" value="PRK13024.1-3"/>
    <property type="match status" value="1"/>
</dbReference>
<evidence type="ECO:0000256" key="8">
    <source>
        <dbReference type="ARBA" id="ARBA00023136"/>
    </source>
</evidence>
<evidence type="ECO:0000313" key="14">
    <source>
        <dbReference type="EMBL" id="AHA28293.1"/>
    </source>
</evidence>
<gene>
    <name evidence="9 14" type="primary">secD</name>
    <name evidence="10" type="synonym">secF</name>
    <name evidence="14" type="ORF">lam_963</name>
</gene>
<feature type="transmembrane region" description="Helical" evidence="9">
    <location>
        <begin position="373"/>
        <end position="391"/>
    </location>
</feature>
<evidence type="ECO:0000259" key="12">
    <source>
        <dbReference type="Pfam" id="PF21760"/>
    </source>
</evidence>
<feature type="transmembrane region" description="Helical" evidence="9">
    <location>
        <begin position="422"/>
        <end position="442"/>
    </location>
</feature>
<evidence type="ECO:0000259" key="13">
    <source>
        <dbReference type="Pfam" id="PF22599"/>
    </source>
</evidence>
<evidence type="ECO:0000256" key="4">
    <source>
        <dbReference type="ARBA" id="ARBA00022692"/>
    </source>
</evidence>
<comment type="caution">
    <text evidence="9">Lacks conserved residue(s) required for the propagation of feature annotation.</text>
</comment>
<dbReference type="InterPro" id="IPR022645">
    <property type="entry name" value="SecD/SecF_bac"/>
</dbReference>
<feature type="domain" description="Protein export membrane protein SecD/SecF C-terminal" evidence="11">
    <location>
        <begin position="352"/>
        <end position="522"/>
    </location>
</feature>
<keyword evidence="7 9" id="KW-0811">Translocation</keyword>
<feature type="transmembrane region" description="Helical" evidence="9">
    <location>
        <begin position="555"/>
        <end position="574"/>
    </location>
</feature>
<evidence type="ECO:0000259" key="11">
    <source>
        <dbReference type="Pfam" id="PF02355"/>
    </source>
</evidence>
<comment type="similarity">
    <text evidence="9">Belongs to the SecD/SecF family. SecD subfamily.</text>
</comment>
<accession>U6B5V9</accession>
<dbReference type="NCBIfam" id="TIGR00916">
    <property type="entry name" value="2A0604s01"/>
    <property type="match status" value="2"/>
</dbReference>
<proteinExistence type="inferred from homology"/>
<dbReference type="InterPro" id="IPR022813">
    <property type="entry name" value="SecD/SecF_arch_bac"/>
</dbReference>
<dbReference type="Pfam" id="PF21760">
    <property type="entry name" value="SecD_1st"/>
    <property type="match status" value="1"/>
</dbReference>
<organism evidence="14 15">
    <name type="scientific">Candidatus Liberibacter americanus str. Sao Paulo</name>
    <dbReference type="NCBI Taxonomy" id="1261131"/>
    <lineage>
        <taxon>Bacteria</taxon>
        <taxon>Pseudomonadati</taxon>
        <taxon>Pseudomonadota</taxon>
        <taxon>Alphaproteobacteria</taxon>
        <taxon>Hyphomicrobiales</taxon>
        <taxon>Rhizobiaceae</taxon>
        <taxon>Liberibacter</taxon>
    </lineage>
</organism>
<dbReference type="eggNOG" id="COG0341">
    <property type="taxonomic scope" value="Bacteria"/>
</dbReference>
<dbReference type="GO" id="GO:0043952">
    <property type="term" value="P:protein transport by the Sec complex"/>
    <property type="evidence" value="ECO:0007669"/>
    <property type="project" value="UniProtKB-UniRule"/>
</dbReference>
<dbReference type="KEGG" id="lar:lam_963"/>
<dbReference type="SUPFAM" id="SSF82866">
    <property type="entry name" value="Multidrug efflux transporter AcrB transmembrane domain"/>
    <property type="match status" value="2"/>
</dbReference>
<comment type="subunit">
    <text evidence="10">Forms a complex with SecD. Part of the essential Sec protein translocation apparatus which comprises SecA, SecYEG and auxiliary proteins SecDF-YajC and YidC.</text>
</comment>
<dbReference type="STRING" id="1261131.lam_963"/>
<dbReference type="Pfam" id="PF07549">
    <property type="entry name" value="Sec_GG"/>
    <property type="match status" value="2"/>
</dbReference>
<comment type="subcellular location">
    <subcellularLocation>
        <location evidence="1 9">Cell membrane</location>
        <topology evidence="1 9">Multi-pass membrane protein</topology>
    </subcellularLocation>
</comment>
<evidence type="ECO:0000256" key="6">
    <source>
        <dbReference type="ARBA" id="ARBA00022989"/>
    </source>
</evidence>
<comment type="similarity">
    <text evidence="10">Belongs to the SecD/SecF family. SecF subfamily.</text>
</comment>
<evidence type="ECO:0000256" key="9">
    <source>
        <dbReference type="HAMAP-Rule" id="MF_01463"/>
    </source>
</evidence>
<comment type="function">
    <text evidence="9">Part of the Sec protein translocase complex. Interacts with the SecYEG preprotein conducting channel. SecDF uses the proton motive force (PMF) to complete protein translocation after the ATP-dependent function of SecA.</text>
</comment>
<feature type="transmembrane region" description="Helical" evidence="9">
    <location>
        <begin position="495"/>
        <end position="523"/>
    </location>
</feature>
<keyword evidence="6 9" id="KW-1133">Transmembrane helix</keyword>
<dbReference type="Pfam" id="PF22599">
    <property type="entry name" value="SecDF_P1_head"/>
    <property type="match status" value="1"/>
</dbReference>
<keyword evidence="5 9" id="KW-0653">Protein transport</keyword>
<feature type="transmembrane region" description="Helical" evidence="9">
    <location>
        <begin position="463"/>
        <end position="489"/>
    </location>
</feature>
<keyword evidence="3 9" id="KW-1003">Cell membrane</keyword>
<feature type="transmembrane region" description="Helical" evidence="9">
    <location>
        <begin position="396"/>
        <end position="416"/>
    </location>
</feature>
<dbReference type="InterPro" id="IPR055344">
    <property type="entry name" value="SecD_SecF_C_bact"/>
</dbReference>
<sequence length="841" mass="92741">MRNNSWLVGLYSVVCFVGLLISLPNFISQDIIDKLPSFMPKNHMVMGLDLKGGSHLVLEIDEEDFSRRYLKTYLGELRSFLEKEGIKFTSIHQSKNKIIVSLLDYASKIAISGKIRDFLNRISSHSSTELTDIKGTDNFLITGNGDNEILIGLSQGSISKAISFNIEQSMEIIRQRIDQIGITEPIIQRLGSNRILVQLPGEENPLRLRQLLGTTAKMSFHKVLKSAHRIDPYQKVGTSVLSDDKGNEYLIDNKLEIPGIHLKSASAIFDNQTGKPVVKISFDDVGTRLFFEVTRNNIGNLLAVVLDNKILTAPLVDQAIPNGIAQIYGDFTIETAGLLAAMLRSGSLPVKLNVVEERSVGADLGSDSIHKGIYSSFIGFFLIAIFMFMLYGKWGLLANFALVLNIILTIAILTFLGATLTLPGIAGMVLGIGLAVDSNVLINERIRSESRRDRSAFYNLDMGFTRAYSTIIDSNMTAFIATIVLFFYGSGPVSGFAITMGLSILISMFTSISIVRAIMIFIVRYKKIKFIDIKSLLGFSLIPDNTTIKFMNARFLGIGTSIILSITSIVLLFMNGLNYGIDFDGGIQIGVYANKRVDLSSVRSNLETLQVGDISFQNFDGDNNFLIRLKDQSGGGGSHSQENVLELVKQKIKEVIPFANISHAEMVGPKISYELIKKGILAVIVASIAMLIYIWVRFEWYFAIGAIVTLVLDITKNLGLFSLIGIEFNLTAVVAILTLIGYSVNDKIVVYDAMRKNMLLYPKVSLRKLIDLSINETLSRSIYTSMTAFISVLPMSIFGGSILSSFALPMVFGIFIATSSSIFIAAPILLFLGDLRFHSSM</sequence>
<dbReference type="FunFam" id="1.20.1640.10:FF:000004">
    <property type="entry name" value="Protein translocase subunit SecD"/>
    <property type="match status" value="1"/>
</dbReference>
<dbReference type="GO" id="GO:0065002">
    <property type="term" value="P:intracellular protein transmembrane transport"/>
    <property type="evidence" value="ECO:0007669"/>
    <property type="project" value="UniProtKB-UniRule"/>
</dbReference>
<dbReference type="Gene3D" id="1.20.1640.10">
    <property type="entry name" value="Multidrug efflux transporter AcrB transmembrane domain"/>
    <property type="match status" value="2"/>
</dbReference>
<dbReference type="EMBL" id="CP006604">
    <property type="protein sequence ID" value="AHA28293.1"/>
    <property type="molecule type" value="Genomic_DNA"/>
</dbReference>
<dbReference type="NCBIfam" id="TIGR01129">
    <property type="entry name" value="secD"/>
    <property type="match status" value="1"/>
</dbReference>
<evidence type="ECO:0000313" key="15">
    <source>
        <dbReference type="Proteomes" id="UP000017862"/>
    </source>
</evidence>
<dbReference type="InterPro" id="IPR048634">
    <property type="entry name" value="SecD_SecF_C"/>
</dbReference>
<name>U6B5V9_9HYPH</name>
<dbReference type="Gene3D" id="3.30.70.3400">
    <property type="match status" value="2"/>
</dbReference>
<feature type="domain" description="Protein translocase subunit SecDF P1" evidence="12">
    <location>
        <begin position="166"/>
        <end position="223"/>
    </location>
</feature>
<dbReference type="HAMAP" id="MF_01463_B">
    <property type="entry name" value="SecD_B"/>
    <property type="match status" value="1"/>
</dbReference>
<feature type="transmembrane region" description="Helical" evidence="9">
    <location>
        <begin position="7"/>
        <end position="27"/>
    </location>
</feature>
<evidence type="ECO:0000256" key="5">
    <source>
        <dbReference type="ARBA" id="ARBA00022927"/>
    </source>
</evidence>
<feature type="domain" description="Protein export membrane protein SecD/SecF C-terminal" evidence="11">
    <location>
        <begin position="649"/>
        <end position="833"/>
    </location>
</feature>
<dbReference type="Gene3D" id="3.30.1360.200">
    <property type="match status" value="1"/>
</dbReference>
<feature type="transmembrane region" description="Helical" evidence="9">
    <location>
        <begin position="810"/>
        <end position="832"/>
    </location>
</feature>
<dbReference type="Pfam" id="PF02355">
    <property type="entry name" value="SecD_SecF_C"/>
    <property type="match status" value="2"/>
</dbReference>
<dbReference type="HAMAP" id="MF_01464_B">
    <property type="entry name" value="SecF_B"/>
    <property type="match status" value="1"/>
</dbReference>
<dbReference type="GO" id="GO:0015450">
    <property type="term" value="F:protein-transporting ATPase activity"/>
    <property type="evidence" value="ECO:0007669"/>
    <property type="project" value="InterPro"/>
</dbReference>
<keyword evidence="15" id="KW-1185">Reference proteome</keyword>
<dbReference type="GO" id="GO:0005886">
    <property type="term" value="C:plasma membrane"/>
    <property type="evidence" value="ECO:0007669"/>
    <property type="project" value="UniProtKB-SubCell"/>
</dbReference>
<evidence type="ECO:0000256" key="3">
    <source>
        <dbReference type="ARBA" id="ARBA00022475"/>
    </source>
</evidence>
<feature type="domain" description="SecDF P1 head subdomain" evidence="13">
    <location>
        <begin position="243"/>
        <end position="350"/>
    </location>
</feature>
<dbReference type="HOGENOM" id="CLU_007894_0_0_5"/>
<feature type="transmembrane region" description="Helical" evidence="9">
    <location>
        <begin position="679"/>
        <end position="696"/>
    </location>
</feature>
<keyword evidence="2 9" id="KW-0813">Transport</keyword>
<protein>
    <recommendedName>
        <fullName evidence="9 10">Multifunctional fusion protein</fullName>
    </recommendedName>
    <domain>
        <recommendedName>
            <fullName evidence="9">Protein translocase subunit SecD</fullName>
        </recommendedName>
    </domain>
    <domain>
        <recommendedName>
            <fullName evidence="10">Protein-export membrane protein SecF</fullName>
        </recommendedName>
    </domain>
</protein>
<feature type="transmembrane region" description="Helical" evidence="9">
    <location>
        <begin position="782"/>
        <end position="804"/>
    </location>
</feature>
<dbReference type="InterPro" id="IPR048631">
    <property type="entry name" value="SecD_1st"/>
</dbReference>
<dbReference type="PANTHER" id="PTHR30081">
    <property type="entry name" value="PROTEIN-EXPORT MEMBRANE PROTEIN SEC"/>
    <property type="match status" value="1"/>
</dbReference>
<evidence type="ECO:0000256" key="10">
    <source>
        <dbReference type="HAMAP-Rule" id="MF_01464"/>
    </source>
</evidence>
<dbReference type="PRINTS" id="PR01755">
    <property type="entry name" value="SECFTRNLCASE"/>
</dbReference>
<dbReference type="eggNOG" id="COG0342">
    <property type="taxonomic scope" value="Bacteria"/>
</dbReference>
<dbReference type="PATRIC" id="fig|1261131.3.peg.923"/>
<reference evidence="14 15" key="1">
    <citation type="journal article" date="2014" name="Mol. Plant Microbe Interact.">
        <title>The complete genome sequence of Candidatus Liberibacter americanus, associated with citrus Huanglongbing.</title>
        <authorList>
            <person name="Wulff N.A."/>
            <person name="Zhang S."/>
            <person name="Setubal J.C."/>
            <person name="Almeida N.F."/>
            <person name="Martins E.C."/>
            <person name="Harakava R."/>
            <person name="Kumar D."/>
            <person name="Rangel L.T."/>
            <person name="Foissac X."/>
            <person name="Bove J."/>
            <person name="Gabriel D.W."/>
        </authorList>
    </citation>
    <scope>NUCLEOTIDE SEQUENCE [LARGE SCALE GENOMIC DNA]</scope>
    <source>
        <strain evidence="14 15">Sao Paulo</strain>
    </source>
</reference>
<dbReference type="NCBIfam" id="TIGR00966">
    <property type="entry name" value="transloc_SecF"/>
    <property type="match status" value="1"/>
</dbReference>
<dbReference type="RefSeq" id="WP_007556533.1">
    <property type="nucleotide sequence ID" value="NC_022793.1"/>
</dbReference>
<dbReference type="InterPro" id="IPR054384">
    <property type="entry name" value="SecDF_P1_head"/>
</dbReference>
<dbReference type="PANTHER" id="PTHR30081:SF1">
    <property type="entry name" value="PROTEIN TRANSLOCASE SUBUNIT SECD"/>
    <property type="match status" value="1"/>
</dbReference>
<comment type="subunit">
    <text evidence="9">Forms a complex with SecF. Part of the essential Sec protein translocation apparatus which comprises SecA, SecYEG and auxiliary proteins SecDF-YajC and YidC.</text>
</comment>
<keyword evidence="8 9" id="KW-0472">Membrane</keyword>
<evidence type="ECO:0000256" key="1">
    <source>
        <dbReference type="ARBA" id="ARBA00004651"/>
    </source>
</evidence>